<accession>A0A2W7SN38</accession>
<gene>
    <name evidence="1" type="ORF">LX80_00581</name>
</gene>
<keyword evidence="2" id="KW-1185">Reference proteome</keyword>
<protein>
    <submittedName>
        <fullName evidence="1">Uncharacterized protein</fullName>
    </submittedName>
</protein>
<evidence type="ECO:0000313" key="2">
    <source>
        <dbReference type="Proteomes" id="UP000249720"/>
    </source>
</evidence>
<organism evidence="1 2">
    <name type="scientific">Hydrotalea sandarakina</name>
    <dbReference type="NCBI Taxonomy" id="1004304"/>
    <lineage>
        <taxon>Bacteria</taxon>
        <taxon>Pseudomonadati</taxon>
        <taxon>Bacteroidota</taxon>
        <taxon>Chitinophagia</taxon>
        <taxon>Chitinophagales</taxon>
        <taxon>Chitinophagaceae</taxon>
        <taxon>Hydrotalea</taxon>
    </lineage>
</organism>
<dbReference type="EMBL" id="QKZV01000002">
    <property type="protein sequence ID" value="PZX64385.1"/>
    <property type="molecule type" value="Genomic_DNA"/>
</dbReference>
<name>A0A2W7SN38_9BACT</name>
<dbReference type="RefSeq" id="WP_111293569.1">
    <property type="nucleotide sequence ID" value="NZ_QKZV01000002.1"/>
</dbReference>
<reference evidence="1 2" key="1">
    <citation type="submission" date="2018-06" db="EMBL/GenBank/DDBJ databases">
        <title>Genomic Encyclopedia of Archaeal and Bacterial Type Strains, Phase II (KMG-II): from individual species to whole genera.</title>
        <authorList>
            <person name="Goeker M."/>
        </authorList>
    </citation>
    <scope>NUCLEOTIDE SEQUENCE [LARGE SCALE GENOMIC DNA]</scope>
    <source>
        <strain evidence="1 2">DSM 23241</strain>
    </source>
</reference>
<evidence type="ECO:0000313" key="1">
    <source>
        <dbReference type="EMBL" id="PZX64385.1"/>
    </source>
</evidence>
<dbReference type="AlphaFoldDB" id="A0A2W7SN38"/>
<dbReference type="Proteomes" id="UP000249720">
    <property type="component" value="Unassembled WGS sequence"/>
</dbReference>
<comment type="caution">
    <text evidence="1">The sequence shown here is derived from an EMBL/GenBank/DDBJ whole genome shotgun (WGS) entry which is preliminary data.</text>
</comment>
<sequence length="213" mass="25676">MVHHIYDLFLNNINNFSGNTNYWKGNTVNETIRFRHDIHQRILNNGFTIEIQKEILKWGGIHVFNQFHIVPDVLNRLHNHRSIDTNTANAISSFSKLFAFYCPQHYFILDARVSYVINNIIINNQIETPLINFNIKRSRNRNLRRRYEAMLDAPPFNYEFIDIADYYIRYCTFINETYNYFINDNPNIFNEEEFIFNSPEIIEMFLFYLADHI</sequence>
<proteinExistence type="predicted"/>